<keyword evidence="2" id="KW-0963">Cytoplasm</keyword>
<dbReference type="PROSITE" id="PS51221">
    <property type="entry name" value="TTL"/>
    <property type="match status" value="1"/>
</dbReference>
<protein>
    <recommendedName>
        <fullName evidence="10">Tubulin glycylase 3A</fullName>
    </recommendedName>
</protein>
<proteinExistence type="predicted"/>
<dbReference type="Gene3D" id="3.30.470.20">
    <property type="entry name" value="ATP-grasp fold, B domain"/>
    <property type="match status" value="1"/>
</dbReference>
<feature type="region of interest" description="Disordered" evidence="7">
    <location>
        <begin position="656"/>
        <end position="698"/>
    </location>
</feature>
<dbReference type="Pfam" id="PF03133">
    <property type="entry name" value="TTL"/>
    <property type="match status" value="1"/>
</dbReference>
<dbReference type="InterPro" id="IPR004344">
    <property type="entry name" value="TTL/TTLL_fam"/>
</dbReference>
<evidence type="ECO:0000256" key="7">
    <source>
        <dbReference type="SAM" id="MobiDB-lite"/>
    </source>
</evidence>
<evidence type="ECO:0000256" key="5">
    <source>
        <dbReference type="ARBA" id="ARBA00022840"/>
    </source>
</evidence>
<feature type="compositionally biased region" description="Acidic residues" evidence="7">
    <location>
        <begin position="763"/>
        <end position="773"/>
    </location>
</feature>
<feature type="region of interest" description="Disordered" evidence="7">
    <location>
        <begin position="63"/>
        <end position="94"/>
    </location>
</feature>
<dbReference type="GO" id="GO:0015630">
    <property type="term" value="C:microtubule cytoskeleton"/>
    <property type="evidence" value="ECO:0007669"/>
    <property type="project" value="TreeGrafter"/>
</dbReference>
<feature type="compositionally biased region" description="Low complexity" evidence="7">
    <location>
        <begin position="180"/>
        <end position="194"/>
    </location>
</feature>
<dbReference type="GO" id="GO:0060271">
    <property type="term" value="P:cilium assembly"/>
    <property type="evidence" value="ECO:0007669"/>
    <property type="project" value="TreeGrafter"/>
</dbReference>
<evidence type="ECO:0000256" key="4">
    <source>
        <dbReference type="ARBA" id="ARBA00022741"/>
    </source>
</evidence>
<keyword evidence="6" id="KW-0206">Cytoskeleton</keyword>
<evidence type="ECO:0000256" key="3">
    <source>
        <dbReference type="ARBA" id="ARBA00022598"/>
    </source>
</evidence>
<dbReference type="EMBL" id="QKKF02007188">
    <property type="protein sequence ID" value="RZF46016.1"/>
    <property type="molecule type" value="Genomic_DNA"/>
</dbReference>
<evidence type="ECO:0000256" key="6">
    <source>
        <dbReference type="ARBA" id="ARBA00023212"/>
    </source>
</evidence>
<feature type="compositionally biased region" description="Acidic residues" evidence="7">
    <location>
        <begin position="10"/>
        <end position="22"/>
    </location>
</feature>
<dbReference type="InterPro" id="IPR051437">
    <property type="entry name" value="TTLL_monoglycylase"/>
</dbReference>
<gene>
    <name evidence="8" type="ORF">LSTR_LSTR004729</name>
</gene>
<organism evidence="8 9">
    <name type="scientific">Laodelphax striatellus</name>
    <name type="common">Small brown planthopper</name>
    <name type="synonym">Delphax striatella</name>
    <dbReference type="NCBI Taxonomy" id="195883"/>
    <lineage>
        <taxon>Eukaryota</taxon>
        <taxon>Metazoa</taxon>
        <taxon>Ecdysozoa</taxon>
        <taxon>Arthropoda</taxon>
        <taxon>Hexapoda</taxon>
        <taxon>Insecta</taxon>
        <taxon>Pterygota</taxon>
        <taxon>Neoptera</taxon>
        <taxon>Paraneoptera</taxon>
        <taxon>Hemiptera</taxon>
        <taxon>Auchenorrhyncha</taxon>
        <taxon>Fulgoroidea</taxon>
        <taxon>Delphacidae</taxon>
        <taxon>Criomorphinae</taxon>
        <taxon>Laodelphax</taxon>
    </lineage>
</organism>
<dbReference type="OrthoDB" id="202825at2759"/>
<evidence type="ECO:0000313" key="8">
    <source>
        <dbReference type="EMBL" id="RZF46016.1"/>
    </source>
</evidence>
<keyword evidence="9" id="KW-1185">Reference proteome</keyword>
<feature type="region of interest" description="Disordered" evidence="7">
    <location>
        <begin position="180"/>
        <end position="203"/>
    </location>
</feature>
<comment type="caution">
    <text evidence="8">The sequence shown here is derived from an EMBL/GenBank/DDBJ whole genome shotgun (WGS) entry which is preliminary data.</text>
</comment>
<dbReference type="Proteomes" id="UP000291343">
    <property type="component" value="Unassembled WGS sequence"/>
</dbReference>
<evidence type="ECO:0000256" key="1">
    <source>
        <dbReference type="ARBA" id="ARBA00004245"/>
    </source>
</evidence>
<accession>A0A482XJE3</accession>
<dbReference type="GO" id="GO:0005524">
    <property type="term" value="F:ATP binding"/>
    <property type="evidence" value="ECO:0007669"/>
    <property type="project" value="UniProtKB-KW"/>
</dbReference>
<evidence type="ECO:0008006" key="10">
    <source>
        <dbReference type="Google" id="ProtNLM"/>
    </source>
</evidence>
<name>A0A482XJE3_LAOST</name>
<dbReference type="FunFam" id="3.30.470.20:FF:000032">
    <property type="entry name" value="tubulin monoglycylase TTLL3 isoform X2"/>
    <property type="match status" value="1"/>
</dbReference>
<dbReference type="STRING" id="195883.A0A482XJE3"/>
<evidence type="ECO:0000313" key="9">
    <source>
        <dbReference type="Proteomes" id="UP000291343"/>
    </source>
</evidence>
<feature type="compositionally biased region" description="Polar residues" evidence="7">
    <location>
        <begin position="810"/>
        <end position="819"/>
    </location>
</feature>
<dbReference type="FunCoup" id="A0A482XJE3">
    <property type="interactions" value="34"/>
</dbReference>
<keyword evidence="4" id="KW-0547">Nucleotide-binding</keyword>
<comment type="subcellular location">
    <subcellularLocation>
        <location evidence="1">Cytoplasm</location>
        <location evidence="1">Cytoskeleton</location>
    </subcellularLocation>
</comment>
<dbReference type="PANTHER" id="PTHR45870:SF2">
    <property type="entry name" value="TUBULIN MONOGLYCYLASE TTLL3"/>
    <property type="match status" value="1"/>
</dbReference>
<dbReference type="AlphaFoldDB" id="A0A482XJE3"/>
<dbReference type="GO" id="GO:0003341">
    <property type="term" value="P:cilium movement"/>
    <property type="evidence" value="ECO:0007669"/>
    <property type="project" value="TreeGrafter"/>
</dbReference>
<dbReference type="GO" id="GO:0005930">
    <property type="term" value="C:axoneme"/>
    <property type="evidence" value="ECO:0007669"/>
    <property type="project" value="TreeGrafter"/>
</dbReference>
<feature type="region of interest" description="Disordered" evidence="7">
    <location>
        <begin position="1"/>
        <end position="45"/>
    </location>
</feature>
<dbReference type="SMR" id="A0A482XJE3"/>
<feature type="compositionally biased region" description="Basic and acidic residues" evidence="7">
    <location>
        <begin position="23"/>
        <end position="39"/>
    </location>
</feature>
<dbReference type="InParanoid" id="A0A482XJE3"/>
<feature type="compositionally biased region" description="Basic residues" evidence="7">
    <location>
        <begin position="669"/>
        <end position="678"/>
    </location>
</feature>
<keyword evidence="5" id="KW-0067">ATP-binding</keyword>
<feature type="compositionally biased region" description="Basic and acidic residues" evidence="7">
    <location>
        <begin position="788"/>
        <end position="809"/>
    </location>
</feature>
<reference evidence="8 9" key="1">
    <citation type="journal article" date="2017" name="Gigascience">
        <title>Genome sequence of the small brown planthopper, Laodelphax striatellus.</title>
        <authorList>
            <person name="Zhu J."/>
            <person name="Jiang F."/>
            <person name="Wang X."/>
            <person name="Yang P."/>
            <person name="Bao Y."/>
            <person name="Zhao W."/>
            <person name="Wang W."/>
            <person name="Lu H."/>
            <person name="Wang Q."/>
            <person name="Cui N."/>
            <person name="Li J."/>
            <person name="Chen X."/>
            <person name="Luo L."/>
            <person name="Yu J."/>
            <person name="Kang L."/>
            <person name="Cui F."/>
        </authorList>
    </citation>
    <scope>NUCLEOTIDE SEQUENCE [LARGE SCALE GENOMIC DNA]</scope>
    <source>
        <strain evidence="8">Lst14</strain>
    </source>
</reference>
<feature type="region of interest" description="Disordered" evidence="7">
    <location>
        <begin position="744"/>
        <end position="819"/>
    </location>
</feature>
<dbReference type="GO" id="GO:0070736">
    <property type="term" value="F:protein-glycine ligase activity, initiating"/>
    <property type="evidence" value="ECO:0007669"/>
    <property type="project" value="TreeGrafter"/>
</dbReference>
<dbReference type="SUPFAM" id="SSF56059">
    <property type="entry name" value="Glutathione synthetase ATP-binding domain-like"/>
    <property type="match status" value="1"/>
</dbReference>
<sequence>MEEEKVTLEKEEEEEEEEEEEGERIRDVSPLGGEDRPQDQESAASLLCSAGSGVAVEVAAVTSAEFNGDEATSEAAKHRKRRRSADSRASRNSSISSSKLKSLKLIADKAVEHHKTFIIFGRFPSIREALKSRGWVQNCDPHRSYSIYSRHHHHHHHHHSSQQQNLAVKDEEGALLACSPRSSVSASGSSSDGEPGAGGSEDRDSHLISRLLRDAPVNFIWVMGDNVDWKALSKSPIVSRFPRVYFTTKVGLCNYLQQTHWFCEAGISNTLFPRCYNISCDDDLAAFVNDFRLTACISLLNLLTSGIDNGKQLFSEEGKVPLNAVEFAARRCSEYVAIQEHEDIDQRDSERIWDHQWDQFLTWYYQLAHEQSTFSPATDSQKKTLYLCCKLTVEAITPHWPQMHLDGLTNLWIVKPGAKSRGRGIQVMRKLEDIVTRIGNLHSKDPRYVIQKYIERPFLIYNTKFDIRQWFLVTSAYPLTIWMYKESYLRFCSQLFSLSNMHESVHLSNNAVQCKYKNAKRDQALPDENMWDCYTFKTYLRAIGQADMWDKIIYPGMRESITGTLLAAQEHMEQRKNCFELYGADFMLTEDLVPWLIEINSSPCMSPTTSVTARMCAQCLEDVIKVVVDRRQNKMADTGMFELVYRQHVAPPQPYMGMNLTVRGSKIQRSPKTKRRRRPLEPIQSESQPETPLAPLAPSRIRNYIEDLSIELSKELSKTSPTTTLANTLSVKLPNSVKEISLPNCEVSTEEYDSPDSTCSDQSDSESEDELQTEPEKPPLTPTLLNNKTDDSSKITPVKQKEHSTDKENNNTNPSEANVKVSQIKNDQKMYEIIQKQRNLCIKSAERSAKGHQRCVKYEQRWKKACETEQNKDLIHDWKLRVDKTRASCEEMLLKLKAFREKDVTCKIHRGIDWRAADNETVQELVQKLSNPKRKTFMDRLPVVCSRKTMKKWNASQSSSSSSSSQSHALPNYLTAKNSLPLIRHKNRVSLTKDNVYTVGLRLSCQRMTPSPREKIILPMGAEQCHGINLASLSNTLSSKC</sequence>
<dbReference type="PANTHER" id="PTHR45870">
    <property type="entry name" value="TUBULIN MONOGLYCYLASE TTLL3"/>
    <property type="match status" value="1"/>
</dbReference>
<evidence type="ECO:0000256" key="2">
    <source>
        <dbReference type="ARBA" id="ARBA00022490"/>
    </source>
</evidence>
<keyword evidence="3" id="KW-0436">Ligase</keyword>